<organism evidence="2 3">
    <name type="scientific">Paramuricea clavata</name>
    <name type="common">Red gorgonian</name>
    <name type="synonym">Violescent sea-whip</name>
    <dbReference type="NCBI Taxonomy" id="317549"/>
    <lineage>
        <taxon>Eukaryota</taxon>
        <taxon>Metazoa</taxon>
        <taxon>Cnidaria</taxon>
        <taxon>Anthozoa</taxon>
        <taxon>Octocorallia</taxon>
        <taxon>Malacalcyonacea</taxon>
        <taxon>Plexauridae</taxon>
        <taxon>Paramuricea</taxon>
    </lineage>
</organism>
<gene>
    <name evidence="2" type="ORF">PACLA_8A042419</name>
</gene>
<reference evidence="2" key="1">
    <citation type="submission" date="2020-04" db="EMBL/GenBank/DDBJ databases">
        <authorList>
            <person name="Alioto T."/>
            <person name="Alioto T."/>
            <person name="Gomez Garrido J."/>
        </authorList>
    </citation>
    <scope>NUCLEOTIDE SEQUENCE</scope>
    <source>
        <strain evidence="2">A484AB</strain>
    </source>
</reference>
<keyword evidence="3" id="KW-1185">Reference proteome</keyword>
<accession>A0A6S7I691</accession>
<dbReference type="Proteomes" id="UP001152795">
    <property type="component" value="Unassembled WGS sequence"/>
</dbReference>
<feature type="region of interest" description="Disordered" evidence="1">
    <location>
        <begin position="118"/>
        <end position="160"/>
    </location>
</feature>
<sequence length="160" mass="19114">MCKFRTLDDAPVTLRQWEKAENVYDYEYNFEKNASEEEVEAMHNHESVESPMPYRRKKAITKIFRKSSYLPGLEDIEECVEEQDIALDYVASSEEEYDLSLSAIHQERAWRYCSRPKFDVPSRSRHHRHRHHRSGKEEGDENGKRRRRRHKSDGLVTNNT</sequence>
<protein>
    <submittedName>
        <fullName evidence="2">Uncharacterized protein</fullName>
    </submittedName>
</protein>
<dbReference type="OrthoDB" id="10345026at2759"/>
<dbReference type="EMBL" id="CACRXK020007517">
    <property type="protein sequence ID" value="CAB4012459.1"/>
    <property type="molecule type" value="Genomic_DNA"/>
</dbReference>
<evidence type="ECO:0000313" key="2">
    <source>
        <dbReference type="EMBL" id="CAB4012459.1"/>
    </source>
</evidence>
<proteinExistence type="predicted"/>
<dbReference type="AlphaFoldDB" id="A0A6S7I691"/>
<evidence type="ECO:0000313" key="3">
    <source>
        <dbReference type="Proteomes" id="UP001152795"/>
    </source>
</evidence>
<evidence type="ECO:0000256" key="1">
    <source>
        <dbReference type="SAM" id="MobiDB-lite"/>
    </source>
</evidence>
<name>A0A6S7I691_PARCT</name>
<feature type="compositionally biased region" description="Basic residues" evidence="1">
    <location>
        <begin position="123"/>
        <end position="134"/>
    </location>
</feature>
<comment type="caution">
    <text evidence="2">The sequence shown here is derived from an EMBL/GenBank/DDBJ whole genome shotgun (WGS) entry which is preliminary data.</text>
</comment>